<evidence type="ECO:0000256" key="1">
    <source>
        <dbReference type="ARBA" id="ARBA00011738"/>
    </source>
</evidence>
<dbReference type="CDD" id="cd00299">
    <property type="entry name" value="GST_C_family"/>
    <property type="match status" value="1"/>
</dbReference>
<name>A0A024LSY3_9HYPH</name>
<dbReference type="GO" id="GO:0006749">
    <property type="term" value="P:glutathione metabolic process"/>
    <property type="evidence" value="ECO:0007669"/>
    <property type="project" value="TreeGrafter"/>
</dbReference>
<dbReference type="Gene3D" id="3.40.30.10">
    <property type="entry name" value="Glutaredoxin"/>
    <property type="match status" value="1"/>
</dbReference>
<reference evidence="4" key="1">
    <citation type="submission" date="2013-11" db="EMBL/GenBank/DDBJ databases">
        <authorList>
            <person name="GENOMES U."/>
        </authorList>
    </citation>
    <scope>NUCLEOTIDE SEQUENCE</scope>
    <source>
        <strain evidence="4">MVT06</strain>
    </source>
</reference>
<dbReference type="InterPro" id="IPR010987">
    <property type="entry name" value="Glutathione-S-Trfase_C-like"/>
</dbReference>
<dbReference type="PROSITE" id="PS50405">
    <property type="entry name" value="GST_CTER"/>
    <property type="match status" value="1"/>
</dbReference>
<dbReference type="PROSITE" id="PS50404">
    <property type="entry name" value="GST_NTER"/>
    <property type="match status" value="1"/>
</dbReference>
<dbReference type="InterPro" id="IPR004045">
    <property type="entry name" value="Glutathione_S-Trfase_N"/>
</dbReference>
<sequence length="230" mass="26637">MLTLFHHPLSSASRFIRLILEEYGIATHLIEENEWARKPEFLALNPAGHLPVFLAEHEIPLSGATVIYEYLDETRGSLRPDKQFFPANPLERAEVRRLNDWFLNKLENEVTRHIVRERIYKREMPLAIGGGAPNSQILRNARANIPPHMNYLNWLCTSRDWLAGSLLSYADLAAAASISILDFLGEIDWEQFPSIREWYMRIKSRPSFRPLLNDRIRGITPSSHYADLDF</sequence>
<dbReference type="Pfam" id="PF14497">
    <property type="entry name" value="GST_C_3"/>
    <property type="match status" value="1"/>
</dbReference>
<dbReference type="SFLD" id="SFLDS00019">
    <property type="entry name" value="Glutathione_Transferase_(cytos"/>
    <property type="match status" value="1"/>
</dbReference>
<evidence type="ECO:0000259" key="2">
    <source>
        <dbReference type="PROSITE" id="PS50404"/>
    </source>
</evidence>
<dbReference type="Pfam" id="PF13417">
    <property type="entry name" value="GST_N_3"/>
    <property type="match status" value="1"/>
</dbReference>
<dbReference type="SUPFAM" id="SSF52833">
    <property type="entry name" value="Thioredoxin-like"/>
    <property type="match status" value="1"/>
</dbReference>
<dbReference type="PANTHER" id="PTHR43969">
    <property type="entry name" value="GLUTATHIONE S TRANSFERASE D10, ISOFORM A-RELATED"/>
    <property type="match status" value="1"/>
</dbReference>
<organism evidence="4">
    <name type="scientific">Bartonella schoenbuchensis</name>
    <dbReference type="NCBI Taxonomy" id="165694"/>
    <lineage>
        <taxon>Bacteria</taxon>
        <taxon>Pseudomonadati</taxon>
        <taxon>Pseudomonadota</taxon>
        <taxon>Alphaproteobacteria</taxon>
        <taxon>Hyphomicrobiales</taxon>
        <taxon>Bartonellaceae</taxon>
        <taxon>Bartonella</taxon>
    </lineage>
</organism>
<accession>A0A024LSY3</accession>
<feature type="domain" description="GST N-terminal" evidence="2">
    <location>
        <begin position="1"/>
        <end position="79"/>
    </location>
</feature>
<dbReference type="Gene3D" id="1.20.1050.10">
    <property type="match status" value="1"/>
</dbReference>
<dbReference type="EMBL" id="HG977196">
    <property type="protein sequence ID" value="CDP80500.1"/>
    <property type="molecule type" value="Genomic_DNA"/>
</dbReference>
<evidence type="ECO:0000313" key="4">
    <source>
        <dbReference type="EMBL" id="CDP80500.1"/>
    </source>
</evidence>
<dbReference type="CDD" id="cd00570">
    <property type="entry name" value="GST_N_family"/>
    <property type="match status" value="1"/>
</dbReference>
<feature type="domain" description="GST C-terminal" evidence="3">
    <location>
        <begin position="88"/>
        <end position="222"/>
    </location>
</feature>
<reference evidence="4" key="2">
    <citation type="submission" date="2014-05" db="EMBL/GenBank/DDBJ databases">
        <title>Genome sequencing of Bartonella spp. isolated from human blood.</title>
        <authorList>
            <person name="Raoult D."/>
        </authorList>
    </citation>
    <scope>NUCLEOTIDE SEQUENCE</scope>
    <source>
        <strain evidence="4">MVT06</strain>
    </source>
</reference>
<dbReference type="AlphaFoldDB" id="A0A024LSY3"/>
<dbReference type="InterPro" id="IPR036282">
    <property type="entry name" value="Glutathione-S-Trfase_C_sf"/>
</dbReference>
<protein>
    <submittedName>
        <fullName evidence="4">Glutathione S-transferase</fullName>
    </submittedName>
</protein>
<dbReference type="InterPro" id="IPR004046">
    <property type="entry name" value="GST_C"/>
</dbReference>
<dbReference type="GO" id="GO:0004364">
    <property type="term" value="F:glutathione transferase activity"/>
    <property type="evidence" value="ECO:0007669"/>
    <property type="project" value="TreeGrafter"/>
</dbReference>
<evidence type="ECO:0000259" key="3">
    <source>
        <dbReference type="PROSITE" id="PS50405"/>
    </source>
</evidence>
<comment type="subunit">
    <text evidence="1">Homodimer.</text>
</comment>
<keyword evidence="4" id="KW-0808">Transferase</keyword>
<dbReference type="PANTHER" id="PTHR43969:SF9">
    <property type="entry name" value="GLUTATHIONE S TRANSFERASE D10, ISOFORM A-RELATED"/>
    <property type="match status" value="1"/>
</dbReference>
<dbReference type="InterPro" id="IPR040079">
    <property type="entry name" value="Glutathione_S-Trfase"/>
</dbReference>
<dbReference type="SUPFAM" id="SSF47616">
    <property type="entry name" value="GST C-terminal domain-like"/>
    <property type="match status" value="1"/>
</dbReference>
<proteinExistence type="predicted"/>
<gene>
    <name evidence="4" type="ORF">BN1046_01435</name>
</gene>
<dbReference type="InterPro" id="IPR036249">
    <property type="entry name" value="Thioredoxin-like_sf"/>
</dbReference>